<evidence type="ECO:0000256" key="8">
    <source>
        <dbReference type="RuleBase" id="RU363108"/>
    </source>
</evidence>
<protein>
    <recommendedName>
        <fullName evidence="8">Gustatory receptor</fullName>
    </recommendedName>
</protein>
<evidence type="ECO:0000313" key="10">
    <source>
        <dbReference type="Proteomes" id="UP001233999"/>
    </source>
</evidence>
<comment type="caution">
    <text evidence="9">The sequence shown here is derived from an EMBL/GenBank/DDBJ whole genome shotgun (WGS) entry which is preliminary data.</text>
</comment>
<reference evidence="9" key="1">
    <citation type="journal article" date="2023" name="IScience">
        <title>Live-bearing cockroach genome reveals convergent evolutionary mechanisms linked to viviparity in insects and beyond.</title>
        <authorList>
            <person name="Fouks B."/>
            <person name="Harrison M.C."/>
            <person name="Mikhailova A.A."/>
            <person name="Marchal E."/>
            <person name="English S."/>
            <person name="Carruthers M."/>
            <person name="Jennings E.C."/>
            <person name="Chiamaka E.L."/>
            <person name="Frigard R.A."/>
            <person name="Pippel M."/>
            <person name="Attardo G.M."/>
            <person name="Benoit J.B."/>
            <person name="Bornberg-Bauer E."/>
            <person name="Tobe S.S."/>
        </authorList>
    </citation>
    <scope>NUCLEOTIDE SEQUENCE</scope>
    <source>
        <strain evidence="9">Stay&amp;Tobe</strain>
    </source>
</reference>
<dbReference type="Proteomes" id="UP001233999">
    <property type="component" value="Unassembled WGS sequence"/>
</dbReference>
<evidence type="ECO:0000256" key="1">
    <source>
        <dbReference type="ARBA" id="ARBA00004651"/>
    </source>
</evidence>
<dbReference type="AlphaFoldDB" id="A0AAD8ERN0"/>
<dbReference type="PANTHER" id="PTHR21143:SF133">
    <property type="entry name" value="GUSTATORY AND PHEROMONE RECEPTOR 32A-RELATED"/>
    <property type="match status" value="1"/>
</dbReference>
<accession>A0AAD8ERN0</accession>
<keyword evidence="6 8" id="KW-0675">Receptor</keyword>
<comment type="caution">
    <text evidence="8">Lacks conserved residue(s) required for the propagation of feature annotation.</text>
</comment>
<evidence type="ECO:0000313" key="9">
    <source>
        <dbReference type="EMBL" id="KAJ9599876.1"/>
    </source>
</evidence>
<dbReference type="InterPro" id="IPR013604">
    <property type="entry name" value="7TM_chemorcpt"/>
</dbReference>
<dbReference type="GO" id="GO:0008049">
    <property type="term" value="P:male courtship behavior"/>
    <property type="evidence" value="ECO:0007669"/>
    <property type="project" value="TreeGrafter"/>
</dbReference>
<dbReference type="PANTHER" id="PTHR21143">
    <property type="entry name" value="INVERTEBRATE GUSTATORY RECEPTOR"/>
    <property type="match status" value="1"/>
</dbReference>
<comment type="function">
    <text evidence="8">Gustatory receptor which mediates acceptance or avoidance behavior, depending on its substrates.</text>
</comment>
<evidence type="ECO:0000256" key="6">
    <source>
        <dbReference type="ARBA" id="ARBA00023170"/>
    </source>
</evidence>
<proteinExistence type="inferred from homology"/>
<evidence type="ECO:0000256" key="5">
    <source>
        <dbReference type="ARBA" id="ARBA00023136"/>
    </source>
</evidence>
<keyword evidence="5 8" id="KW-0472">Membrane</keyword>
<dbReference type="GO" id="GO:0030425">
    <property type="term" value="C:dendrite"/>
    <property type="evidence" value="ECO:0007669"/>
    <property type="project" value="TreeGrafter"/>
</dbReference>
<dbReference type="GO" id="GO:0050909">
    <property type="term" value="P:sensory perception of taste"/>
    <property type="evidence" value="ECO:0007669"/>
    <property type="project" value="InterPro"/>
</dbReference>
<comment type="similarity">
    <text evidence="8">Belongs to the insect chemoreceptor superfamily. Gustatory receptor (GR) family.</text>
</comment>
<evidence type="ECO:0000256" key="7">
    <source>
        <dbReference type="ARBA" id="ARBA00023224"/>
    </source>
</evidence>
<keyword evidence="3 8" id="KW-0812">Transmembrane</keyword>
<keyword evidence="2 8" id="KW-1003">Cell membrane</keyword>
<dbReference type="GO" id="GO:0005886">
    <property type="term" value="C:plasma membrane"/>
    <property type="evidence" value="ECO:0007669"/>
    <property type="project" value="UniProtKB-SubCell"/>
</dbReference>
<feature type="transmembrane region" description="Helical" evidence="8">
    <location>
        <begin position="141"/>
        <end position="165"/>
    </location>
</feature>
<name>A0AAD8ERN0_DIPPU</name>
<dbReference type="GO" id="GO:0043025">
    <property type="term" value="C:neuronal cell body"/>
    <property type="evidence" value="ECO:0007669"/>
    <property type="project" value="TreeGrafter"/>
</dbReference>
<dbReference type="GO" id="GO:0007635">
    <property type="term" value="P:chemosensory behavior"/>
    <property type="evidence" value="ECO:0007669"/>
    <property type="project" value="TreeGrafter"/>
</dbReference>
<sequence>MANREKLENIYFLFQPIHLISKLTCLTILKKSSIKNNEDKISRMSVNINKICALILIIIIICASTFVYVYKYIHYNKQDIIDHVHLTHFSICISTAVTGLFISVLKVEEGVRKILHIISEFDELLKIPRYFYNKDTKTVKIGLISLVILYISMLVCDFISCNLNITCNLFVSVIDYAILIHFILIAQYITVIFLVKERFQLIKHFIVLPDIKYSTWYEKFERLGIININDTKNAKLLTEETRKFVIIESQTHKILNVNTINQINYIHKQKVHFKILRIAYETLCNVIHLINTIFGFQILLSIIALCTEVTSNFYYAIQNMSLSTHINAWDIITISFHIIWAIQYLSLLFVITAVCNSVKMKSNETNILLQRLLLIPELHPETVTEIELFIQQISNSKMKFTAWGFFTIDSKLMGSILGAITTVLVMLIQFHKIV</sequence>
<gene>
    <name evidence="9" type="ORF">L9F63_009823</name>
</gene>
<evidence type="ECO:0000256" key="2">
    <source>
        <dbReference type="ARBA" id="ARBA00022475"/>
    </source>
</evidence>
<keyword evidence="10" id="KW-1185">Reference proteome</keyword>
<dbReference type="GO" id="GO:0007165">
    <property type="term" value="P:signal transduction"/>
    <property type="evidence" value="ECO:0007669"/>
    <property type="project" value="UniProtKB-KW"/>
</dbReference>
<keyword evidence="7 8" id="KW-0807">Transducer</keyword>
<reference evidence="9" key="2">
    <citation type="submission" date="2023-05" db="EMBL/GenBank/DDBJ databases">
        <authorList>
            <person name="Fouks B."/>
        </authorList>
    </citation>
    <scope>NUCLEOTIDE SEQUENCE</scope>
    <source>
        <strain evidence="9">Stay&amp;Tobe</strain>
        <tissue evidence="9">Testes</tissue>
    </source>
</reference>
<organism evidence="9 10">
    <name type="scientific">Diploptera punctata</name>
    <name type="common">Pacific beetle cockroach</name>
    <dbReference type="NCBI Taxonomy" id="6984"/>
    <lineage>
        <taxon>Eukaryota</taxon>
        <taxon>Metazoa</taxon>
        <taxon>Ecdysozoa</taxon>
        <taxon>Arthropoda</taxon>
        <taxon>Hexapoda</taxon>
        <taxon>Insecta</taxon>
        <taxon>Pterygota</taxon>
        <taxon>Neoptera</taxon>
        <taxon>Polyneoptera</taxon>
        <taxon>Dictyoptera</taxon>
        <taxon>Blattodea</taxon>
        <taxon>Blaberoidea</taxon>
        <taxon>Blaberidae</taxon>
        <taxon>Diplopterinae</taxon>
        <taxon>Diploptera</taxon>
    </lineage>
</organism>
<feature type="transmembrane region" description="Helical" evidence="8">
    <location>
        <begin position="85"/>
        <end position="105"/>
    </location>
</feature>
<comment type="subcellular location">
    <subcellularLocation>
        <location evidence="1 8">Cell membrane</location>
        <topology evidence="1 8">Multi-pass membrane protein</topology>
    </subcellularLocation>
</comment>
<evidence type="ECO:0000256" key="4">
    <source>
        <dbReference type="ARBA" id="ARBA00022989"/>
    </source>
</evidence>
<keyword evidence="4 8" id="KW-1133">Transmembrane helix</keyword>
<feature type="transmembrane region" description="Helical" evidence="8">
    <location>
        <begin position="51"/>
        <end position="73"/>
    </location>
</feature>
<evidence type="ECO:0000256" key="3">
    <source>
        <dbReference type="ARBA" id="ARBA00022692"/>
    </source>
</evidence>
<feature type="transmembrane region" description="Helical" evidence="8">
    <location>
        <begin position="412"/>
        <end position="431"/>
    </location>
</feature>
<feature type="transmembrane region" description="Helical" evidence="8">
    <location>
        <begin position="337"/>
        <end position="358"/>
    </location>
</feature>
<feature type="transmembrane region" description="Helical" evidence="8">
    <location>
        <begin position="177"/>
        <end position="195"/>
    </location>
</feature>
<dbReference type="GO" id="GO:0030424">
    <property type="term" value="C:axon"/>
    <property type="evidence" value="ECO:0007669"/>
    <property type="project" value="TreeGrafter"/>
</dbReference>
<dbReference type="Pfam" id="PF08395">
    <property type="entry name" value="7tm_7"/>
    <property type="match status" value="1"/>
</dbReference>
<dbReference type="EMBL" id="JASPKZ010000465">
    <property type="protein sequence ID" value="KAJ9599876.1"/>
    <property type="molecule type" value="Genomic_DNA"/>
</dbReference>